<evidence type="ECO:0000313" key="4">
    <source>
        <dbReference type="Proteomes" id="UP000176598"/>
    </source>
</evidence>
<name>A0A1F7ULZ2_9BACT</name>
<feature type="transmembrane region" description="Helical" evidence="1">
    <location>
        <begin position="30"/>
        <end position="51"/>
    </location>
</feature>
<dbReference type="Pfam" id="PF03703">
    <property type="entry name" value="bPH_2"/>
    <property type="match status" value="1"/>
</dbReference>
<dbReference type="InterPro" id="IPR005182">
    <property type="entry name" value="YdbS-like_PH"/>
</dbReference>
<sequence length="181" mass="21104">MHLDHLIRQKSYEKLVLLLRRHPIIQFGKFLGFMVLALVPAGVYFLISNVFSDILVGPLSYPILVLGASTYYLCIWLFFFTSFVDYYLDAWIVTNERIVSIEQHSLFARTIAELDLFQIQDVTSEVRGLIPTMFNYGDVHIQTAGAIERFVFEQVPRPDEIRKKIVDLVSEDRKYHMLKQV</sequence>
<keyword evidence="1" id="KW-0472">Membrane</keyword>
<evidence type="ECO:0000313" key="3">
    <source>
        <dbReference type="EMBL" id="OGL78727.1"/>
    </source>
</evidence>
<proteinExistence type="predicted"/>
<accession>A0A1F7ULZ2</accession>
<feature type="transmembrane region" description="Helical" evidence="1">
    <location>
        <begin position="63"/>
        <end position="88"/>
    </location>
</feature>
<evidence type="ECO:0000256" key="1">
    <source>
        <dbReference type="SAM" id="Phobius"/>
    </source>
</evidence>
<evidence type="ECO:0000259" key="2">
    <source>
        <dbReference type="Pfam" id="PF03703"/>
    </source>
</evidence>
<comment type="caution">
    <text evidence="3">The sequence shown here is derived from an EMBL/GenBank/DDBJ whole genome shotgun (WGS) entry which is preliminary data.</text>
</comment>
<reference evidence="3 4" key="1">
    <citation type="journal article" date="2016" name="Nat. Commun.">
        <title>Thousands of microbial genomes shed light on interconnected biogeochemical processes in an aquifer system.</title>
        <authorList>
            <person name="Anantharaman K."/>
            <person name="Brown C.T."/>
            <person name="Hug L.A."/>
            <person name="Sharon I."/>
            <person name="Castelle C.J."/>
            <person name="Probst A.J."/>
            <person name="Thomas B.C."/>
            <person name="Singh A."/>
            <person name="Wilkins M.J."/>
            <person name="Karaoz U."/>
            <person name="Brodie E.L."/>
            <person name="Williams K.H."/>
            <person name="Hubbard S.S."/>
            <person name="Banfield J.F."/>
        </authorList>
    </citation>
    <scope>NUCLEOTIDE SEQUENCE [LARGE SCALE GENOMIC DNA]</scope>
</reference>
<dbReference type="PANTHER" id="PTHR37938">
    <property type="entry name" value="BLL0215 PROTEIN"/>
    <property type="match status" value="1"/>
</dbReference>
<dbReference type="AlphaFoldDB" id="A0A1F7ULZ2"/>
<gene>
    <name evidence="3" type="ORF">A3F28_02545</name>
</gene>
<keyword evidence="1" id="KW-1133">Transmembrane helix</keyword>
<protein>
    <recommendedName>
        <fullName evidence="2">YdbS-like PH domain-containing protein</fullName>
    </recommendedName>
</protein>
<keyword evidence="1" id="KW-0812">Transmembrane</keyword>
<dbReference type="PANTHER" id="PTHR37938:SF1">
    <property type="entry name" value="BLL0215 PROTEIN"/>
    <property type="match status" value="1"/>
</dbReference>
<dbReference type="Proteomes" id="UP000176598">
    <property type="component" value="Unassembled WGS sequence"/>
</dbReference>
<feature type="domain" description="YdbS-like PH" evidence="2">
    <location>
        <begin position="91"/>
        <end position="165"/>
    </location>
</feature>
<dbReference type="EMBL" id="MGEG01000028">
    <property type="protein sequence ID" value="OGL78727.1"/>
    <property type="molecule type" value="Genomic_DNA"/>
</dbReference>
<organism evidence="3 4">
    <name type="scientific">Candidatus Uhrbacteria bacterium RIFCSPHIGHO2_12_FULL_57_11</name>
    <dbReference type="NCBI Taxonomy" id="1802398"/>
    <lineage>
        <taxon>Bacteria</taxon>
        <taxon>Candidatus Uhriibacteriota</taxon>
    </lineage>
</organism>